<dbReference type="GO" id="GO:0015087">
    <property type="term" value="F:cobalt ion transmembrane transporter activity"/>
    <property type="evidence" value="ECO:0007669"/>
    <property type="project" value="UniProtKB-UniRule"/>
</dbReference>
<dbReference type="eggNOG" id="arCOG02248">
    <property type="taxonomic scope" value="Archaea"/>
</dbReference>
<gene>
    <name evidence="12" type="primary">cbiM</name>
    <name evidence="13" type="ordered locus">Mpet_1765</name>
</gene>
<keyword evidence="9 12" id="KW-0406">Ion transport</keyword>
<evidence type="ECO:0000313" key="14">
    <source>
        <dbReference type="Proteomes" id="UP000006565"/>
    </source>
</evidence>
<reference evidence="13 14" key="1">
    <citation type="journal article" date="2010" name="Stand. Genomic Sci.">
        <title>Complete genome sequence of Methanoplanus petrolearius type strain (SEBR 4847).</title>
        <authorList>
            <person name="Brambilla E."/>
            <person name="Djao O.D."/>
            <person name="Daligault H."/>
            <person name="Lapidus A."/>
            <person name="Lucas S."/>
            <person name="Hammon N."/>
            <person name="Nolan M."/>
            <person name="Tice H."/>
            <person name="Cheng J.F."/>
            <person name="Han C."/>
            <person name="Tapia R."/>
            <person name="Goodwin L."/>
            <person name="Pitluck S."/>
            <person name="Liolios K."/>
            <person name="Ivanova N."/>
            <person name="Mavromatis K."/>
            <person name="Mikhailova N."/>
            <person name="Pati A."/>
            <person name="Chen A."/>
            <person name="Palaniappan K."/>
            <person name="Land M."/>
            <person name="Hauser L."/>
            <person name="Chang Y.J."/>
            <person name="Jeffries C.D."/>
            <person name="Rohde M."/>
            <person name="Spring S."/>
            <person name="Sikorski J."/>
            <person name="Goker M."/>
            <person name="Woyke T."/>
            <person name="Bristow J."/>
            <person name="Eisen J.A."/>
            <person name="Markowitz V."/>
            <person name="Hugenholtz P."/>
            <person name="Kyrpides N.C."/>
            <person name="Klenk H.P."/>
        </authorList>
    </citation>
    <scope>NUCLEOTIDE SEQUENCE [LARGE SCALE GENOMIC DNA]</scope>
    <source>
        <strain evidence="14">DSM 11571 / OCM 486 / SEBR 4847</strain>
    </source>
</reference>
<feature type="transmembrane region" description="Helical" evidence="12">
    <location>
        <begin position="133"/>
        <end position="155"/>
    </location>
</feature>
<feature type="transmembrane region" description="Helical" evidence="12">
    <location>
        <begin position="12"/>
        <end position="29"/>
    </location>
</feature>
<keyword evidence="7 12" id="KW-0812">Transmembrane</keyword>
<dbReference type="FunFam" id="1.10.1760.20:FF:000001">
    <property type="entry name" value="Cobalt transport protein CbiM"/>
    <property type="match status" value="1"/>
</dbReference>
<feature type="transmembrane region" description="Helical" evidence="12">
    <location>
        <begin position="108"/>
        <end position="127"/>
    </location>
</feature>
<keyword evidence="5 12" id="KW-1003">Cell membrane</keyword>
<evidence type="ECO:0000313" key="13">
    <source>
        <dbReference type="EMBL" id="ADN36518.1"/>
    </source>
</evidence>
<evidence type="ECO:0000256" key="7">
    <source>
        <dbReference type="ARBA" id="ARBA00022692"/>
    </source>
</evidence>
<dbReference type="Gene3D" id="1.10.1760.20">
    <property type="match status" value="1"/>
</dbReference>
<comment type="function">
    <text evidence="12">Part of the energy-coupling factor (ECF) transporter complex CbiMNOQ involved in cobalt import.</text>
</comment>
<accession>E1RHY0</accession>
<keyword evidence="11 12" id="KW-0170">Cobalt</keyword>
<feature type="transmembrane region" description="Helical" evidence="12">
    <location>
        <begin position="41"/>
        <end position="60"/>
    </location>
</feature>
<evidence type="ECO:0000256" key="3">
    <source>
        <dbReference type="ARBA" id="ARBA00022426"/>
    </source>
</evidence>
<evidence type="ECO:0000256" key="12">
    <source>
        <dbReference type="HAMAP-Rule" id="MF_01462"/>
    </source>
</evidence>
<keyword evidence="10 12" id="KW-0472">Membrane</keyword>
<dbReference type="GO" id="GO:0043190">
    <property type="term" value="C:ATP-binding cassette (ABC) transporter complex"/>
    <property type="evidence" value="ECO:0007669"/>
    <property type="project" value="InterPro"/>
</dbReference>
<evidence type="ECO:0000256" key="6">
    <source>
        <dbReference type="ARBA" id="ARBA00022573"/>
    </source>
</evidence>
<comment type="similarity">
    <text evidence="12">Belongs to the CbiM family.</text>
</comment>
<dbReference type="GeneID" id="9744240"/>
<dbReference type="PANTHER" id="PTHR43627">
    <property type="match status" value="1"/>
</dbReference>
<dbReference type="GO" id="GO:0009236">
    <property type="term" value="P:cobalamin biosynthetic process"/>
    <property type="evidence" value="ECO:0007669"/>
    <property type="project" value="UniProtKB-UniRule"/>
</dbReference>
<keyword evidence="6 12" id="KW-0169">Cobalamin biosynthesis</keyword>
<feature type="transmembrane region" description="Helical" evidence="12">
    <location>
        <begin position="190"/>
        <end position="207"/>
    </location>
</feature>
<organism evidence="13 14">
    <name type="scientific">Methanolacinia petrolearia (strain DSM 11571 / OCM 486 / SEBR 4847)</name>
    <name type="common">Methanoplanus petrolearius</name>
    <dbReference type="NCBI Taxonomy" id="679926"/>
    <lineage>
        <taxon>Archaea</taxon>
        <taxon>Methanobacteriati</taxon>
        <taxon>Methanobacteriota</taxon>
        <taxon>Stenosarchaea group</taxon>
        <taxon>Methanomicrobia</taxon>
        <taxon>Methanomicrobiales</taxon>
        <taxon>Methanomicrobiaceae</taxon>
        <taxon>Methanolacinia</taxon>
    </lineage>
</organism>
<evidence type="ECO:0000256" key="2">
    <source>
        <dbReference type="ARBA" id="ARBA00004953"/>
    </source>
</evidence>
<evidence type="ECO:0000256" key="11">
    <source>
        <dbReference type="ARBA" id="ARBA00023285"/>
    </source>
</evidence>
<dbReference type="InterPro" id="IPR018024">
    <property type="entry name" value="CbiM"/>
</dbReference>
<keyword evidence="3 12" id="KW-0171">Cobalt transport</keyword>
<keyword evidence="14" id="KW-1185">Reference proteome</keyword>
<comment type="subunit">
    <text evidence="12">Forms an energy-coupling factor (ECF) transporter complex composed of an ATP-binding protein (A component, CbiO), a transmembrane protein (T component, CbiQ) and 2 possible substrate-capture proteins (S components, CbiM and CbiN) of unknown stoichimetry.</text>
</comment>
<dbReference type="KEGG" id="mpi:Mpet_1765"/>
<comment type="subcellular location">
    <subcellularLocation>
        <location evidence="1">Cell inner membrane</location>
        <topology evidence="1">Multi-pass membrane protein</topology>
    </subcellularLocation>
    <subcellularLocation>
        <location evidence="12">Cell membrane</location>
        <topology evidence="12">Multi-pass membrane protein</topology>
    </subcellularLocation>
</comment>
<feature type="transmembrane region" description="Helical" evidence="12">
    <location>
        <begin position="80"/>
        <end position="101"/>
    </location>
</feature>
<dbReference type="EMBL" id="CP002117">
    <property type="protein sequence ID" value="ADN36518.1"/>
    <property type="molecule type" value="Genomic_DNA"/>
</dbReference>
<dbReference type="NCBIfam" id="TIGR00123">
    <property type="entry name" value="cbiM"/>
    <property type="match status" value="1"/>
</dbReference>
<protein>
    <recommendedName>
        <fullName evidence="12">Putative cobalt transport protein CbiM</fullName>
    </recommendedName>
    <alternativeName>
        <fullName evidence="12">Energy-coupling factor transporter probable substrate-capture protein CbiM</fullName>
        <shortName evidence="12">ECF transporter S component CbiM</shortName>
    </alternativeName>
</protein>
<dbReference type="HAMAP" id="MF_01462">
    <property type="entry name" value="CbiM"/>
    <property type="match status" value="1"/>
</dbReference>
<comment type="pathway">
    <text evidence="2 12">Cofactor biosynthesis; adenosylcobalamin biosynthesis.</text>
</comment>
<evidence type="ECO:0000256" key="4">
    <source>
        <dbReference type="ARBA" id="ARBA00022448"/>
    </source>
</evidence>
<dbReference type="AlphaFoldDB" id="E1RHY0"/>
<proteinExistence type="inferred from homology"/>
<evidence type="ECO:0000256" key="8">
    <source>
        <dbReference type="ARBA" id="ARBA00022989"/>
    </source>
</evidence>
<evidence type="ECO:0000256" key="10">
    <source>
        <dbReference type="ARBA" id="ARBA00023136"/>
    </source>
</evidence>
<dbReference type="UniPathway" id="UPA00148"/>
<evidence type="ECO:0000256" key="9">
    <source>
        <dbReference type="ARBA" id="ARBA00023065"/>
    </source>
</evidence>
<feature type="transmembrane region" description="Helical" evidence="12">
    <location>
        <begin position="162"/>
        <end position="184"/>
    </location>
</feature>
<dbReference type="PANTHER" id="PTHR43627:SF1">
    <property type="entry name" value="COBALT TRANSPORT PROTEIN CBIM"/>
    <property type="match status" value="1"/>
</dbReference>
<dbReference type="Proteomes" id="UP000006565">
    <property type="component" value="Chromosome"/>
</dbReference>
<evidence type="ECO:0000256" key="5">
    <source>
        <dbReference type="ARBA" id="ARBA00022475"/>
    </source>
</evidence>
<dbReference type="RefSeq" id="WP_013329695.1">
    <property type="nucleotide sequence ID" value="NC_014507.1"/>
</dbReference>
<keyword evidence="8 12" id="KW-1133">Transmembrane helix</keyword>
<dbReference type="NCBIfam" id="NF006184">
    <property type="entry name" value="PRK08319.1"/>
    <property type="match status" value="1"/>
</dbReference>
<dbReference type="HOGENOM" id="CLU_052508_3_0_2"/>
<dbReference type="Pfam" id="PF01891">
    <property type="entry name" value="CbiM"/>
    <property type="match status" value="1"/>
</dbReference>
<keyword evidence="4 12" id="KW-0813">Transport</keyword>
<dbReference type="STRING" id="679926.Mpet_1765"/>
<name>E1RHY0_METP4</name>
<dbReference type="OrthoDB" id="30946at2157"/>
<dbReference type="InterPro" id="IPR002751">
    <property type="entry name" value="CbiM/NikMN"/>
</dbReference>
<evidence type="ECO:0000256" key="1">
    <source>
        <dbReference type="ARBA" id="ARBA00004429"/>
    </source>
</evidence>
<sequence>MHIMEGFLPSPWWEIWWILALPCLIYGCYKLKKLMEENREVLPLLGVAGGFIFVLSALKLPSVTGSCSHPTGTALSAISFGPWITTVLGFIVLLFQALFLAHGGITTLGANMFSMAIVGPFVGYWVFKGLDKINFNFFANVFVAAFLCDLITYCVTSLELALAFPATAGGLLASFAAFLGVFAITQVPLAIVEGFVFVVIFKYIIILKPELLVKMKVMTQEKMNKVKGGIEE</sequence>